<evidence type="ECO:0000256" key="1">
    <source>
        <dbReference type="PROSITE-ProRule" id="PRU00221"/>
    </source>
</evidence>
<proteinExistence type="predicted"/>
<organism evidence="2 3">
    <name type="scientific">Nostoc linckia FACHB-391</name>
    <dbReference type="NCBI Taxonomy" id="2692906"/>
    <lineage>
        <taxon>Bacteria</taxon>
        <taxon>Bacillati</taxon>
        <taxon>Cyanobacteriota</taxon>
        <taxon>Cyanophyceae</taxon>
        <taxon>Nostocales</taxon>
        <taxon>Nostocaceae</taxon>
        <taxon>Nostoc</taxon>
    </lineage>
</organism>
<gene>
    <name evidence="2" type="ORF">H6G95_11830</name>
</gene>
<feature type="repeat" description="WD" evidence="1">
    <location>
        <begin position="1"/>
        <end position="13"/>
    </location>
</feature>
<keyword evidence="3" id="KW-1185">Reference proteome</keyword>
<evidence type="ECO:0000313" key="2">
    <source>
        <dbReference type="EMBL" id="MBD2561296.1"/>
    </source>
</evidence>
<reference evidence="2 3" key="1">
    <citation type="journal article" date="2020" name="ISME J.">
        <title>Comparative genomics reveals insights into cyanobacterial evolution and habitat adaptation.</title>
        <authorList>
            <person name="Chen M.Y."/>
            <person name="Teng W.K."/>
            <person name="Zhao L."/>
            <person name="Hu C.X."/>
            <person name="Zhou Y.K."/>
            <person name="Han B.P."/>
            <person name="Song L.R."/>
            <person name="Shu W.S."/>
        </authorList>
    </citation>
    <scope>NUCLEOTIDE SEQUENCE [LARGE SCALE GENOMIC DNA]</scope>
    <source>
        <strain evidence="2 3">FACHB-391</strain>
    </source>
</reference>
<dbReference type="Proteomes" id="UP000604661">
    <property type="component" value="Unassembled WGS sequence"/>
</dbReference>
<dbReference type="InterPro" id="IPR001680">
    <property type="entry name" value="WD40_rpt"/>
</dbReference>
<sequence>MVSGGEDGTVRLWRGGWRGWLQVCCDRLRYHPIFTNPQTEEAKAACEVCRKHVWSK</sequence>
<accession>A0ABR8EXA9</accession>
<name>A0ABR8EXA9_NOSLI</name>
<comment type="caution">
    <text evidence="2">The sequence shown here is derived from an EMBL/GenBank/DDBJ whole genome shotgun (WGS) entry which is preliminary data.</text>
</comment>
<dbReference type="EMBL" id="JACJTE010000010">
    <property type="protein sequence ID" value="MBD2561296.1"/>
    <property type="molecule type" value="Genomic_DNA"/>
</dbReference>
<dbReference type="PROSITE" id="PS50082">
    <property type="entry name" value="WD_REPEATS_2"/>
    <property type="match status" value="1"/>
</dbReference>
<evidence type="ECO:0000313" key="3">
    <source>
        <dbReference type="Proteomes" id="UP000604661"/>
    </source>
</evidence>
<keyword evidence="1" id="KW-0853">WD repeat</keyword>
<dbReference type="PROSITE" id="PS50294">
    <property type="entry name" value="WD_REPEATS_REGION"/>
    <property type="match status" value="1"/>
</dbReference>
<protein>
    <submittedName>
        <fullName evidence="2">Uncharacterized protein</fullName>
    </submittedName>
</protein>